<name>A0ABR3FIZ0_9AGAR</name>
<dbReference type="Proteomes" id="UP001465976">
    <property type="component" value="Unassembled WGS sequence"/>
</dbReference>
<reference evidence="1 2" key="1">
    <citation type="submission" date="2024-02" db="EMBL/GenBank/DDBJ databases">
        <title>A draft genome for the cacao thread blight pathogen Marasmius crinis-equi.</title>
        <authorList>
            <person name="Cohen S.P."/>
            <person name="Baruah I.K."/>
            <person name="Amoako-Attah I."/>
            <person name="Bukari Y."/>
            <person name="Meinhardt L.W."/>
            <person name="Bailey B.A."/>
        </authorList>
    </citation>
    <scope>NUCLEOTIDE SEQUENCE [LARGE SCALE GENOMIC DNA]</scope>
    <source>
        <strain evidence="1 2">GH-76</strain>
    </source>
</reference>
<dbReference type="EMBL" id="JBAHYK010000315">
    <property type="protein sequence ID" value="KAL0575327.1"/>
    <property type="molecule type" value="Genomic_DNA"/>
</dbReference>
<accession>A0ABR3FIZ0</accession>
<protein>
    <submittedName>
        <fullName evidence="1">Uncharacterized protein</fullName>
    </submittedName>
</protein>
<proteinExistence type="predicted"/>
<gene>
    <name evidence="1" type="ORF">V5O48_006643</name>
</gene>
<keyword evidence="2" id="KW-1185">Reference proteome</keyword>
<sequence>MSSPVNRKRGLDLFVGNGNPIFINSGALESGRLLTSLPTPSTVWKDKLIEVYALKAPDQAFGKWITLARTIRIHQLWGPSSLYCIGEGFMTKPTRRTSLLCIARSIRNNLPSRYSFWMPTPALSFNIRSDHENDLVVTLGLNGRQTQSVEDKPEDDSVVNCDPYRSNCYLTIGFANLGGQGEEEQVAVECNSATDTRPGAPCGGAGSG</sequence>
<comment type="caution">
    <text evidence="1">The sequence shown here is derived from an EMBL/GenBank/DDBJ whole genome shotgun (WGS) entry which is preliminary data.</text>
</comment>
<organism evidence="1 2">
    <name type="scientific">Marasmius crinis-equi</name>
    <dbReference type="NCBI Taxonomy" id="585013"/>
    <lineage>
        <taxon>Eukaryota</taxon>
        <taxon>Fungi</taxon>
        <taxon>Dikarya</taxon>
        <taxon>Basidiomycota</taxon>
        <taxon>Agaricomycotina</taxon>
        <taxon>Agaricomycetes</taxon>
        <taxon>Agaricomycetidae</taxon>
        <taxon>Agaricales</taxon>
        <taxon>Marasmiineae</taxon>
        <taxon>Marasmiaceae</taxon>
        <taxon>Marasmius</taxon>
    </lineage>
</organism>
<evidence type="ECO:0000313" key="2">
    <source>
        <dbReference type="Proteomes" id="UP001465976"/>
    </source>
</evidence>
<evidence type="ECO:0000313" key="1">
    <source>
        <dbReference type="EMBL" id="KAL0575327.1"/>
    </source>
</evidence>